<feature type="transmembrane region" description="Helical" evidence="6">
    <location>
        <begin position="120"/>
        <end position="139"/>
    </location>
</feature>
<dbReference type="PANTHER" id="PTHR36115">
    <property type="entry name" value="PROLINE-RICH ANTIGEN HOMOLOG-RELATED"/>
    <property type="match status" value="1"/>
</dbReference>
<evidence type="ECO:0000313" key="8">
    <source>
        <dbReference type="EMBL" id="WQH15533.1"/>
    </source>
</evidence>
<comment type="subcellular location">
    <subcellularLocation>
        <location evidence="1">Cell membrane</location>
        <topology evidence="1">Multi-pass membrane protein</topology>
    </subcellularLocation>
</comment>
<dbReference type="InterPro" id="IPR051791">
    <property type="entry name" value="Pra-immunoreactive"/>
</dbReference>
<evidence type="ECO:0000256" key="6">
    <source>
        <dbReference type="SAM" id="Phobius"/>
    </source>
</evidence>
<accession>A0ABZ0YU64</accession>
<name>A0ABZ0YU64_9GAMM</name>
<feature type="transmembrane region" description="Helical" evidence="6">
    <location>
        <begin position="64"/>
        <end position="83"/>
    </location>
</feature>
<dbReference type="Proteomes" id="UP001327459">
    <property type="component" value="Chromosome"/>
</dbReference>
<feature type="domain" description="RDD" evidence="7">
    <location>
        <begin position="23"/>
        <end position="150"/>
    </location>
</feature>
<organism evidence="8 9">
    <name type="scientific">Guyparkeria halophila</name>
    <dbReference type="NCBI Taxonomy" id="47960"/>
    <lineage>
        <taxon>Bacteria</taxon>
        <taxon>Pseudomonadati</taxon>
        <taxon>Pseudomonadota</taxon>
        <taxon>Gammaproteobacteria</taxon>
        <taxon>Chromatiales</taxon>
        <taxon>Thioalkalibacteraceae</taxon>
        <taxon>Guyparkeria</taxon>
    </lineage>
</organism>
<evidence type="ECO:0000256" key="1">
    <source>
        <dbReference type="ARBA" id="ARBA00004651"/>
    </source>
</evidence>
<dbReference type="InterPro" id="IPR010432">
    <property type="entry name" value="RDD"/>
</dbReference>
<proteinExistence type="predicted"/>
<evidence type="ECO:0000256" key="2">
    <source>
        <dbReference type="ARBA" id="ARBA00022475"/>
    </source>
</evidence>
<keyword evidence="2" id="KW-1003">Cell membrane</keyword>
<dbReference type="RefSeq" id="WP_322520561.1">
    <property type="nucleotide sequence ID" value="NZ_CP140153.1"/>
</dbReference>
<protein>
    <submittedName>
        <fullName evidence="8">RDD family protein</fullName>
    </submittedName>
</protein>
<keyword evidence="4 6" id="KW-1133">Transmembrane helix</keyword>
<gene>
    <name evidence="8" type="ORF">SR882_07110</name>
</gene>
<evidence type="ECO:0000313" key="9">
    <source>
        <dbReference type="Proteomes" id="UP001327459"/>
    </source>
</evidence>
<evidence type="ECO:0000256" key="3">
    <source>
        <dbReference type="ARBA" id="ARBA00022692"/>
    </source>
</evidence>
<keyword evidence="5 6" id="KW-0472">Membrane</keyword>
<evidence type="ECO:0000256" key="4">
    <source>
        <dbReference type="ARBA" id="ARBA00022989"/>
    </source>
</evidence>
<keyword evidence="3 6" id="KW-0812">Transmembrane</keyword>
<feature type="transmembrane region" description="Helical" evidence="6">
    <location>
        <begin position="37"/>
        <end position="57"/>
    </location>
</feature>
<keyword evidence="9" id="KW-1185">Reference proteome</keyword>
<evidence type="ECO:0000256" key="5">
    <source>
        <dbReference type="ARBA" id="ARBA00023136"/>
    </source>
</evidence>
<dbReference type="Pfam" id="PF06271">
    <property type="entry name" value="RDD"/>
    <property type="match status" value="1"/>
</dbReference>
<dbReference type="EMBL" id="CP140153">
    <property type="protein sequence ID" value="WQH15533.1"/>
    <property type="molecule type" value="Genomic_DNA"/>
</dbReference>
<evidence type="ECO:0000259" key="7">
    <source>
        <dbReference type="Pfam" id="PF06271"/>
    </source>
</evidence>
<dbReference type="PANTHER" id="PTHR36115:SF6">
    <property type="entry name" value="PROLINE-RICH ANTIGEN HOMOLOG"/>
    <property type="match status" value="1"/>
</dbReference>
<reference evidence="8 9" key="1">
    <citation type="submission" date="2023-11" db="EMBL/GenBank/DDBJ databases">
        <title>MicrobeMod: A computational toolkit for identifying prokaryotic methylation and restriction-modification with nanopore sequencing.</title>
        <authorList>
            <person name="Crits-Christoph A."/>
            <person name="Kang S.C."/>
            <person name="Lee H."/>
            <person name="Ostrov N."/>
        </authorList>
    </citation>
    <scope>NUCLEOTIDE SEQUENCE [LARGE SCALE GENOMIC DNA]</scope>
    <source>
        <strain evidence="8 9">ATCC 49870</strain>
    </source>
</reference>
<sequence length="167" mass="18400">MEQRGMDARMEQSPTNEVVPNGYGGFWKRLLAYLVDWLVLVVIVVVVAVLGAILLVAGGASEGWAGPFGNVVGLIGGWFYYAFFESSAWQATPGKRLLGMKVVDRQGAQIGFWRATGRHFGKILSAFILLIGFLMIAFTRRKQGLHDIMASCLVVNRPPPPDKRYLA</sequence>